<accession>A0AAD4CTN0</accession>
<evidence type="ECO:0000256" key="5">
    <source>
        <dbReference type="SAM" id="MobiDB-lite"/>
    </source>
</evidence>
<dbReference type="GO" id="GO:0000981">
    <property type="term" value="F:DNA-binding transcription factor activity, RNA polymerase II-specific"/>
    <property type="evidence" value="ECO:0007669"/>
    <property type="project" value="InterPro"/>
</dbReference>
<dbReference type="CDD" id="cd00067">
    <property type="entry name" value="GAL4"/>
    <property type="match status" value="1"/>
</dbReference>
<evidence type="ECO:0008006" key="8">
    <source>
        <dbReference type="Google" id="ProtNLM"/>
    </source>
</evidence>
<keyword evidence="2" id="KW-0238">DNA-binding</keyword>
<feature type="compositionally biased region" description="Low complexity" evidence="5">
    <location>
        <begin position="98"/>
        <end position="125"/>
    </location>
</feature>
<reference evidence="6" key="2">
    <citation type="submission" date="2020-02" db="EMBL/GenBank/DDBJ databases">
        <authorList>
            <person name="Gilchrist C.L.M."/>
            <person name="Chooi Y.-H."/>
        </authorList>
    </citation>
    <scope>NUCLEOTIDE SEQUENCE</scope>
    <source>
        <strain evidence="6">MST-FP2251</strain>
    </source>
</reference>
<evidence type="ECO:0000256" key="1">
    <source>
        <dbReference type="ARBA" id="ARBA00023015"/>
    </source>
</evidence>
<keyword evidence="7" id="KW-1185">Reference proteome</keyword>
<keyword evidence="3" id="KW-0804">Transcription</keyword>
<evidence type="ECO:0000313" key="6">
    <source>
        <dbReference type="EMBL" id="KAF9892267.1"/>
    </source>
</evidence>
<evidence type="ECO:0000256" key="2">
    <source>
        <dbReference type="ARBA" id="ARBA00023125"/>
    </source>
</evidence>
<feature type="region of interest" description="Disordered" evidence="5">
    <location>
        <begin position="77"/>
        <end position="126"/>
    </location>
</feature>
<dbReference type="AlphaFoldDB" id="A0AAD4CTN0"/>
<dbReference type="EMBL" id="VCAU01000013">
    <property type="protein sequence ID" value="KAF9892267.1"/>
    <property type="molecule type" value="Genomic_DNA"/>
</dbReference>
<name>A0AAD4CTN0_ASPNN</name>
<dbReference type="Proteomes" id="UP001194746">
    <property type="component" value="Unassembled WGS sequence"/>
</dbReference>
<evidence type="ECO:0000256" key="3">
    <source>
        <dbReference type="ARBA" id="ARBA00023163"/>
    </source>
</evidence>
<sequence>MDDLSQLKPSCCFMSRRRRKVRCIQSFQNSHTCRRCEEQGATCIAQTHTSGSGASQGVSSRHRIAQLESKISSLTETVRQIQQNRQSPPTPNEQPLISRSVGGDTTTSSSSSSSSSSSHGNSSVSEQCVTGKPLHLRLLFQNDWLSVDSFLDGQGMLGHETTNTARLLIVARDSLQRLIPSRIEIHELAHAASDWLALLHSLLPLSSGPRCGEELISCYEEMHDPNVDAVRLASWLLTVAFILEQMPPDNASKESRVDEHHPQNWRSRAISDTVESKILVHDSLTGSIQALSTFILFIRLEMGRGNVHNAWVKLRHLVTIAELMGLDNISRAAHLRTTTPPVDQELCSKIQLWDIICAADRLLGMVLNLPPITTRHQQPTTRPVAVDGIVQNQVYLCRLTDISTKIYDLDHLSISNRPKAECYSIALDLSKELEVLASQVPEAWWSAEMHTSQSVFPGHIVQFLHHYVVMRVHLPLTLRQGPGDENLFNSLSCINACESMVKLYQFLGRRLPPGLFLSRMLDIQAFSAAVTLLLLSQMPSVCSAVDKVKISNEVGQVINILRERSDGSPDSGIAHHGFTTLCSLKSLFSRAADDLDLRQVAFHVPLLGKVQVRRNEHLPETDSCWSSQLLSTLGLCNVTEQFPDLDSDFHLPMGSSYDTEQAQWGAVASYTQGICHPIL</sequence>
<dbReference type="PANTHER" id="PTHR47840:SF3">
    <property type="entry name" value="ZN(II)2CYS6 TRANSCRIPTION FACTOR (EUROFUNG)"/>
    <property type="match status" value="1"/>
</dbReference>
<keyword evidence="4" id="KW-0539">Nucleus</keyword>
<dbReference type="Gene3D" id="4.10.240.10">
    <property type="entry name" value="Zn(2)-C6 fungal-type DNA-binding domain"/>
    <property type="match status" value="1"/>
</dbReference>
<evidence type="ECO:0000313" key="7">
    <source>
        <dbReference type="Proteomes" id="UP001194746"/>
    </source>
</evidence>
<dbReference type="GO" id="GO:0003677">
    <property type="term" value="F:DNA binding"/>
    <property type="evidence" value="ECO:0007669"/>
    <property type="project" value="UniProtKB-KW"/>
</dbReference>
<comment type="caution">
    <text evidence="6">The sequence shown here is derived from an EMBL/GenBank/DDBJ whole genome shotgun (WGS) entry which is preliminary data.</text>
</comment>
<feature type="compositionally biased region" description="Polar residues" evidence="5">
    <location>
        <begin position="77"/>
        <end position="97"/>
    </location>
</feature>
<dbReference type="GO" id="GO:0008270">
    <property type="term" value="F:zinc ion binding"/>
    <property type="evidence" value="ECO:0007669"/>
    <property type="project" value="InterPro"/>
</dbReference>
<organism evidence="6 7">
    <name type="scientific">Aspergillus nanangensis</name>
    <dbReference type="NCBI Taxonomy" id="2582783"/>
    <lineage>
        <taxon>Eukaryota</taxon>
        <taxon>Fungi</taxon>
        <taxon>Dikarya</taxon>
        <taxon>Ascomycota</taxon>
        <taxon>Pezizomycotina</taxon>
        <taxon>Eurotiomycetes</taxon>
        <taxon>Eurotiomycetidae</taxon>
        <taxon>Eurotiales</taxon>
        <taxon>Aspergillaceae</taxon>
        <taxon>Aspergillus</taxon>
        <taxon>Aspergillus subgen. Circumdati</taxon>
    </lineage>
</organism>
<proteinExistence type="predicted"/>
<dbReference type="CDD" id="cd12148">
    <property type="entry name" value="fungal_TF_MHR"/>
    <property type="match status" value="1"/>
</dbReference>
<protein>
    <recommendedName>
        <fullName evidence="8">Zn(2)-C6 fungal-type domain-containing protein</fullName>
    </recommendedName>
</protein>
<keyword evidence="1" id="KW-0805">Transcription regulation</keyword>
<dbReference type="InterPro" id="IPR001138">
    <property type="entry name" value="Zn2Cys6_DnaBD"/>
</dbReference>
<evidence type="ECO:0000256" key="4">
    <source>
        <dbReference type="ARBA" id="ARBA00023242"/>
    </source>
</evidence>
<dbReference type="PANTHER" id="PTHR47840">
    <property type="entry name" value="ZN(II)2CYS6 TRANSCRIPTION FACTOR (EUROFUNG)-RELATED"/>
    <property type="match status" value="1"/>
</dbReference>
<gene>
    <name evidence="6" type="ORF">FE257_002044</name>
</gene>
<dbReference type="GO" id="GO:0009893">
    <property type="term" value="P:positive regulation of metabolic process"/>
    <property type="evidence" value="ECO:0007669"/>
    <property type="project" value="UniProtKB-ARBA"/>
</dbReference>
<reference evidence="6" key="1">
    <citation type="journal article" date="2019" name="Beilstein J. Org. Chem.">
        <title>Nanangenines: drimane sesquiterpenoids as the dominant metabolite cohort of a novel Australian fungus, Aspergillus nanangensis.</title>
        <authorList>
            <person name="Lacey H.J."/>
            <person name="Gilchrist C.L.M."/>
            <person name="Crombie A."/>
            <person name="Kalaitzis J.A."/>
            <person name="Vuong D."/>
            <person name="Rutledge P.J."/>
            <person name="Turner P."/>
            <person name="Pitt J.I."/>
            <person name="Lacey E."/>
            <person name="Chooi Y.H."/>
            <person name="Piggott A.M."/>
        </authorList>
    </citation>
    <scope>NUCLEOTIDE SEQUENCE</scope>
    <source>
        <strain evidence="6">MST-FP2251</strain>
    </source>
</reference>
<dbReference type="InterPro" id="IPR036864">
    <property type="entry name" value="Zn2-C6_fun-type_DNA-bd_sf"/>
</dbReference>